<dbReference type="HOGENOM" id="CLU_990189_0_0_7"/>
<dbReference type="EMBL" id="CP003333">
    <property type="protein sequence ID" value="AFL68376.1"/>
    <property type="molecule type" value="Genomic_DNA"/>
</dbReference>
<dbReference type="InterPro" id="IPR054018">
    <property type="entry name" value="HdrB-like_C"/>
</dbReference>
<name>I3XWQ2_SULBS</name>
<dbReference type="OrthoDB" id="5338963at2"/>
<gene>
    <name evidence="2" type="ordered locus">Sulba_1079</name>
</gene>
<dbReference type="PANTHER" id="PTHR42947">
    <property type="entry name" value="COB--COM HETERODISULFIDE REDUCTASE SUBUNIT B 1"/>
    <property type="match status" value="1"/>
</dbReference>
<evidence type="ECO:0000313" key="2">
    <source>
        <dbReference type="EMBL" id="AFL68376.1"/>
    </source>
</evidence>
<protein>
    <submittedName>
        <fullName evidence="2">Heterodisulfide reductase, subunit B</fullName>
    </submittedName>
</protein>
<dbReference type="Proteomes" id="UP000006176">
    <property type="component" value="Chromosome"/>
</dbReference>
<evidence type="ECO:0000259" key="1">
    <source>
        <dbReference type="Pfam" id="PF22196"/>
    </source>
</evidence>
<dbReference type="eggNOG" id="COG2048">
    <property type="taxonomic scope" value="Bacteria"/>
</dbReference>
<dbReference type="Gene3D" id="3.40.50.11810">
    <property type="match status" value="1"/>
</dbReference>
<dbReference type="AlphaFoldDB" id="I3XWQ2"/>
<evidence type="ECO:0000313" key="3">
    <source>
        <dbReference type="Proteomes" id="UP000006176"/>
    </source>
</evidence>
<sequence>MKPYFLFESLIEREKTAPMLLAARKLVEYLNLDAIPFTHAKADVGSEFIGLDKLKFLEHYAYNLSHASHEKRDILCIEQSSFIAHAYTKELLLNDETLYAVIEKQLHTKNISLNLESNVVCLEQVLVEDVGIETLKQHIKHPLNNFQAALFLGTHACRARKYRKETLLTQLLTTLKLKSISHASMYESDGYEVLKASSLLSKQLASRAILDMFDNAADFVLISDARSFVMLDFYQQELENVAGREINLPILSLPQLLLLAFGMHDKKSIGLAQHKVPITLI</sequence>
<accession>I3XWQ2</accession>
<dbReference type="InterPro" id="IPR051278">
    <property type="entry name" value="HdrB/HdrD_reductase"/>
</dbReference>
<organism evidence="2 3">
    <name type="scientific">Sulfurospirillum barnesii (strain ATCC 700032 / DSM 10660 / SES-3)</name>
    <dbReference type="NCBI Taxonomy" id="760154"/>
    <lineage>
        <taxon>Bacteria</taxon>
        <taxon>Pseudomonadati</taxon>
        <taxon>Campylobacterota</taxon>
        <taxon>Epsilonproteobacteria</taxon>
        <taxon>Campylobacterales</taxon>
        <taxon>Sulfurospirillaceae</taxon>
        <taxon>Sulfurospirillum</taxon>
    </lineage>
</organism>
<dbReference type="PATRIC" id="fig|760154.4.peg.1082"/>
<feature type="domain" description="HdrB-like C-terminal" evidence="1">
    <location>
        <begin position="201"/>
        <end position="275"/>
    </location>
</feature>
<dbReference type="STRING" id="760154.Sulba_1079"/>
<reference evidence="2 3" key="1">
    <citation type="submission" date="2012-06" db="EMBL/GenBank/DDBJ databases">
        <title>Complete sequence of Sulfurospirillum barnesii SES-3.</title>
        <authorList>
            <consortium name="US DOE Joint Genome Institute"/>
            <person name="Lucas S."/>
            <person name="Han J."/>
            <person name="Lapidus A."/>
            <person name="Cheng J.-F."/>
            <person name="Goodwin L."/>
            <person name="Pitluck S."/>
            <person name="Peters L."/>
            <person name="Ovchinnikova G."/>
            <person name="Lu M."/>
            <person name="Detter J.C."/>
            <person name="Han C."/>
            <person name="Tapia R."/>
            <person name="Land M."/>
            <person name="Hauser L."/>
            <person name="Kyrpides N."/>
            <person name="Ivanova N."/>
            <person name="Pagani I."/>
            <person name="Stolz J."/>
            <person name="Arkin A."/>
            <person name="Dehal P."/>
            <person name="Oremland R."/>
            <person name="Saltikov C."/>
            <person name="Basu P."/>
            <person name="Hollibaugh J."/>
            <person name="Newman D."/>
            <person name="Stolyar S."/>
            <person name="Hazen T."/>
            <person name="Woyke T."/>
        </authorList>
    </citation>
    <scope>NUCLEOTIDE SEQUENCE [LARGE SCALE GENOMIC DNA]</scope>
    <source>
        <strain evidence="3">ATCC 700032 / DSM 10660 / SES-3</strain>
    </source>
</reference>
<dbReference type="RefSeq" id="WP_014769255.1">
    <property type="nucleotide sequence ID" value="NC_018002.1"/>
</dbReference>
<proteinExistence type="predicted"/>
<dbReference type="KEGG" id="sba:Sulba_1079"/>
<dbReference type="PANTHER" id="PTHR42947:SF1">
    <property type="entry name" value="COB--COM HETERODISULFIDE REDUCTASE SUBUNIT B 1"/>
    <property type="match status" value="1"/>
</dbReference>
<dbReference type="Pfam" id="PF22196">
    <property type="entry name" value="HdrB-like_C"/>
    <property type="match status" value="1"/>
</dbReference>
<dbReference type="Gene3D" id="1.20.1050.140">
    <property type="match status" value="1"/>
</dbReference>
<keyword evidence="3" id="KW-1185">Reference proteome</keyword>